<reference evidence="3" key="1">
    <citation type="submission" date="2010-08" db="EMBL/GenBank/DDBJ databases">
        <authorList>
            <consortium name="Caenorhabditis japonica Sequencing Consortium"/>
            <person name="Wilson R.K."/>
        </authorList>
    </citation>
    <scope>NUCLEOTIDE SEQUENCE [LARGE SCALE GENOMIC DNA]</scope>
    <source>
        <strain evidence="3">DF5081</strain>
    </source>
</reference>
<dbReference type="EnsemblMetazoa" id="CJA34080.1">
    <property type="protein sequence ID" value="CJA34080.1"/>
    <property type="gene ID" value="WBGene00209927"/>
</dbReference>
<protein>
    <submittedName>
        <fullName evidence="2">Uncharacterized protein</fullName>
    </submittedName>
</protein>
<reference evidence="2" key="2">
    <citation type="submission" date="2022-06" db="UniProtKB">
        <authorList>
            <consortium name="EnsemblMetazoa"/>
        </authorList>
    </citation>
    <scope>IDENTIFICATION</scope>
    <source>
        <strain evidence="2">DF5081</strain>
    </source>
</reference>
<dbReference type="Proteomes" id="UP000005237">
    <property type="component" value="Unassembled WGS sequence"/>
</dbReference>
<accession>A0A8R1ILR9</accession>
<name>A0A8R1ILR9_CAEJA</name>
<evidence type="ECO:0000256" key="1">
    <source>
        <dbReference type="SAM" id="Coils"/>
    </source>
</evidence>
<feature type="coiled-coil region" evidence="1">
    <location>
        <begin position="73"/>
        <end position="100"/>
    </location>
</feature>
<keyword evidence="3" id="KW-1185">Reference proteome</keyword>
<keyword evidence="1" id="KW-0175">Coiled coil</keyword>
<sequence length="147" mass="17324">MEWKNDILSFSGFNYGVSTRKQVDNTASKVKDDKPRGIEEEIERTKAKNTREEKKENVLKDFEFEPMNERKIENTYFQNIEQAEKKMNKLTKLKSKWAELGKDGDSITSKMYLKPLSHKNPWKDREFQQKELNQNSNANENGKCIIS</sequence>
<evidence type="ECO:0000313" key="3">
    <source>
        <dbReference type="Proteomes" id="UP000005237"/>
    </source>
</evidence>
<evidence type="ECO:0000313" key="2">
    <source>
        <dbReference type="EnsemblMetazoa" id="CJA34080.1"/>
    </source>
</evidence>
<dbReference type="AlphaFoldDB" id="A0A8R1ILR9"/>
<proteinExistence type="predicted"/>
<organism evidence="2 3">
    <name type="scientific">Caenorhabditis japonica</name>
    <dbReference type="NCBI Taxonomy" id="281687"/>
    <lineage>
        <taxon>Eukaryota</taxon>
        <taxon>Metazoa</taxon>
        <taxon>Ecdysozoa</taxon>
        <taxon>Nematoda</taxon>
        <taxon>Chromadorea</taxon>
        <taxon>Rhabditida</taxon>
        <taxon>Rhabditina</taxon>
        <taxon>Rhabditomorpha</taxon>
        <taxon>Rhabditoidea</taxon>
        <taxon>Rhabditidae</taxon>
        <taxon>Peloderinae</taxon>
        <taxon>Caenorhabditis</taxon>
    </lineage>
</organism>